<comment type="caution">
    <text evidence="1">The sequence shown here is derived from an EMBL/GenBank/DDBJ whole genome shotgun (WGS) entry which is preliminary data.</text>
</comment>
<reference evidence="1 2" key="1">
    <citation type="submission" date="2022-10" db="EMBL/GenBank/DDBJ databases">
        <title>Identification of biosynthetic pathway for the production of the potent trypsin inhibitor radiosumin.</title>
        <authorList>
            <person name="Fewer D.P."/>
            <person name="Delbaje E."/>
            <person name="Ouyang X."/>
            <person name="Agostino P.D."/>
            <person name="Wahlsten M."/>
            <person name="Jokela J."/>
            <person name="Permi P."/>
            <person name="Haapaniemi E."/>
            <person name="Koistinen H."/>
        </authorList>
    </citation>
    <scope>NUCLEOTIDE SEQUENCE [LARGE SCALE GENOMIC DNA]</scope>
    <source>
        <strain evidence="1 2">NIES-515</strain>
    </source>
</reference>
<organism evidence="1 2">
    <name type="scientific">Plectonema radiosum NIES-515</name>
    <dbReference type="NCBI Taxonomy" id="2986073"/>
    <lineage>
        <taxon>Bacteria</taxon>
        <taxon>Bacillati</taxon>
        <taxon>Cyanobacteriota</taxon>
        <taxon>Cyanophyceae</taxon>
        <taxon>Oscillatoriophycideae</taxon>
        <taxon>Oscillatoriales</taxon>
        <taxon>Microcoleaceae</taxon>
        <taxon>Plectonema</taxon>
    </lineage>
</organism>
<keyword evidence="2" id="KW-1185">Reference proteome</keyword>
<dbReference type="EMBL" id="JAOWRF010000178">
    <property type="protein sequence ID" value="MCV3214247.1"/>
    <property type="molecule type" value="Genomic_DNA"/>
</dbReference>
<accession>A0ABT3AYN8</accession>
<dbReference type="Proteomes" id="UP001526143">
    <property type="component" value="Unassembled WGS sequence"/>
</dbReference>
<name>A0ABT3AYN8_9CYAN</name>
<protein>
    <submittedName>
        <fullName evidence="1">Uncharacterized protein</fullName>
    </submittedName>
</protein>
<evidence type="ECO:0000313" key="2">
    <source>
        <dbReference type="Proteomes" id="UP001526143"/>
    </source>
</evidence>
<evidence type="ECO:0000313" key="1">
    <source>
        <dbReference type="EMBL" id="MCV3214247.1"/>
    </source>
</evidence>
<gene>
    <name evidence="1" type="ORF">OGM63_12115</name>
</gene>
<sequence length="55" mass="6420">MNFVNLRKTGFGWEFETEADLEDFVWANLQQLLGLTPLKKGYKESNTHVPSFDKE</sequence>
<proteinExistence type="predicted"/>
<dbReference type="RefSeq" id="WP_263745817.1">
    <property type="nucleotide sequence ID" value="NZ_JAOWRF010000178.1"/>
</dbReference>